<accession>A0ABX0Y0T8</accession>
<dbReference type="EMBL" id="JAATVY010000015">
    <property type="protein sequence ID" value="NJC71969.1"/>
    <property type="molecule type" value="Genomic_DNA"/>
</dbReference>
<feature type="domain" description="FAD/NAD(P)-binding" evidence="2">
    <location>
        <begin position="10"/>
        <end position="307"/>
    </location>
</feature>
<keyword evidence="1" id="KW-0560">Oxidoreductase</keyword>
<dbReference type="Pfam" id="PF07992">
    <property type="entry name" value="Pyr_redox_2"/>
    <property type="match status" value="1"/>
</dbReference>
<dbReference type="SUPFAM" id="SSF51905">
    <property type="entry name" value="FAD/NAD(P)-binding domain"/>
    <property type="match status" value="1"/>
</dbReference>
<gene>
    <name evidence="3" type="ORF">HC031_19930</name>
</gene>
<sequence>MTSTGPVDTDVAIIGAGPAGLAAAIALREAGVAGVTVLEREAVAGGIPRHCHHTGYGIRDLHRFMSGPRYAQRYVARATAAGARVLTSTMVTGWTADGGMWLTSPTGRRELHASAVLLATGARERPRTARMVPGDRGAGVFTTGQLQQSVYLFGQPVGTRALVVGAEHVSYSAVMTLRHAGVDVVGMVTDRPHHQSYAAFALATRVALRVPLHTDTRVVEVQGRPRVTGVVVEDIRTGHRRTIACDTVVFTGDWIPDHELARARGLVMDPGTLGPAVDADAATEIDGLFAAGNVCHPVETADVAALSGRAAGHAIAGWLADRRRAARRAGVPIEVDESFAWVHPQRASTTADLPRNKIILRPRVFASSAPVRVMQADRCLWEGQVRHLVPTRPASIPTGWLARVDPAGTPVRIESATRGTHQ</sequence>
<dbReference type="PRINTS" id="PR00368">
    <property type="entry name" value="FADPNR"/>
</dbReference>
<dbReference type="PANTHER" id="PTHR42949">
    <property type="entry name" value="ANAEROBIC GLYCEROL-3-PHOSPHATE DEHYDROGENASE SUBUNIT B"/>
    <property type="match status" value="1"/>
</dbReference>
<dbReference type="Proteomes" id="UP000722989">
    <property type="component" value="Unassembled WGS sequence"/>
</dbReference>
<dbReference type="InterPro" id="IPR036188">
    <property type="entry name" value="FAD/NAD-bd_sf"/>
</dbReference>
<dbReference type="Gene3D" id="3.50.50.60">
    <property type="entry name" value="FAD/NAD(P)-binding domain"/>
    <property type="match status" value="2"/>
</dbReference>
<comment type="caution">
    <text evidence="3">The sequence shown here is derived from an EMBL/GenBank/DDBJ whole genome shotgun (WGS) entry which is preliminary data.</text>
</comment>
<organism evidence="3 4">
    <name type="scientific">Planosporangium thailandense</name>
    <dbReference type="NCBI Taxonomy" id="765197"/>
    <lineage>
        <taxon>Bacteria</taxon>
        <taxon>Bacillati</taxon>
        <taxon>Actinomycetota</taxon>
        <taxon>Actinomycetes</taxon>
        <taxon>Micromonosporales</taxon>
        <taxon>Micromonosporaceae</taxon>
        <taxon>Planosporangium</taxon>
    </lineage>
</organism>
<dbReference type="RefSeq" id="WP_167926884.1">
    <property type="nucleotide sequence ID" value="NZ_JAATVY010000015.1"/>
</dbReference>
<dbReference type="InterPro" id="IPR051691">
    <property type="entry name" value="Metab_Enz_Cyan_OpOx_G3PDH"/>
</dbReference>
<dbReference type="PANTHER" id="PTHR42949:SF3">
    <property type="entry name" value="ANAEROBIC GLYCEROL-3-PHOSPHATE DEHYDROGENASE SUBUNIT B"/>
    <property type="match status" value="1"/>
</dbReference>
<evidence type="ECO:0000313" key="4">
    <source>
        <dbReference type="Proteomes" id="UP000722989"/>
    </source>
</evidence>
<dbReference type="InterPro" id="IPR023753">
    <property type="entry name" value="FAD/NAD-binding_dom"/>
</dbReference>
<name>A0ABX0Y0T8_9ACTN</name>
<evidence type="ECO:0000256" key="1">
    <source>
        <dbReference type="ARBA" id="ARBA00023002"/>
    </source>
</evidence>
<dbReference type="PRINTS" id="PR00469">
    <property type="entry name" value="PNDRDTASEII"/>
</dbReference>
<evidence type="ECO:0000313" key="3">
    <source>
        <dbReference type="EMBL" id="NJC71969.1"/>
    </source>
</evidence>
<protein>
    <submittedName>
        <fullName evidence="3">FAD-dependent oxidoreductase</fullName>
    </submittedName>
</protein>
<proteinExistence type="predicted"/>
<keyword evidence="4" id="KW-1185">Reference proteome</keyword>
<reference evidence="3 4" key="1">
    <citation type="submission" date="2020-03" db="EMBL/GenBank/DDBJ databases">
        <title>WGS of the type strain of Planosporangium spp.</title>
        <authorList>
            <person name="Thawai C."/>
        </authorList>
    </citation>
    <scope>NUCLEOTIDE SEQUENCE [LARGE SCALE GENOMIC DNA]</scope>
    <source>
        <strain evidence="3 4">TBRC 5610</strain>
    </source>
</reference>
<evidence type="ECO:0000259" key="2">
    <source>
        <dbReference type="Pfam" id="PF07992"/>
    </source>
</evidence>